<comment type="caution">
    <text evidence="2">The sequence shown here is derived from an EMBL/GenBank/DDBJ whole genome shotgun (WGS) entry which is preliminary data.</text>
</comment>
<evidence type="ECO:0000259" key="1">
    <source>
        <dbReference type="Pfam" id="PF01863"/>
    </source>
</evidence>
<dbReference type="Pfam" id="PF01863">
    <property type="entry name" value="YgjP-like"/>
    <property type="match status" value="1"/>
</dbReference>
<evidence type="ECO:0000313" key="2">
    <source>
        <dbReference type="EMBL" id="MBB3062569.1"/>
    </source>
</evidence>
<name>A0A7W4WE45_9GAMM</name>
<dbReference type="Proteomes" id="UP000535937">
    <property type="component" value="Unassembled WGS sequence"/>
</dbReference>
<sequence>MSAEFVFENIPYRLVRSPRRRRLGLVLAESGVEVRIPERCAARHGHQFLRENIHWVRTQLLRAEERAAQIPQHRYAFGESFPWLGARYPLVRVTGPTHSGIAAGATHSGIAAGAISLYTRYREPDESQLQTALQRLYQKEALALLEEKSHQFADRLELAFSSVRVRRTKSKWGHCSVRGELQYNWLVCLAPEVVVDYLVAHEVCHLRHHNHSPAFWHLVESVCPRYRELRRWLRDNGHQLHL</sequence>
<evidence type="ECO:0000313" key="3">
    <source>
        <dbReference type="Proteomes" id="UP000535937"/>
    </source>
</evidence>
<dbReference type="EMBL" id="JACHWZ010000017">
    <property type="protein sequence ID" value="MBB3062569.1"/>
    <property type="molecule type" value="Genomic_DNA"/>
</dbReference>
<dbReference type="CDD" id="cd07344">
    <property type="entry name" value="M48_yhfN_like"/>
    <property type="match status" value="1"/>
</dbReference>
<accession>A0A7W4WE45</accession>
<organism evidence="2 3">
    <name type="scientific">Microbulbifer rhizosphaerae</name>
    <dbReference type="NCBI Taxonomy" id="1562603"/>
    <lineage>
        <taxon>Bacteria</taxon>
        <taxon>Pseudomonadati</taxon>
        <taxon>Pseudomonadota</taxon>
        <taxon>Gammaproteobacteria</taxon>
        <taxon>Cellvibrionales</taxon>
        <taxon>Microbulbiferaceae</taxon>
        <taxon>Microbulbifer</taxon>
    </lineage>
</organism>
<dbReference type="PANTHER" id="PTHR30399">
    <property type="entry name" value="UNCHARACTERIZED PROTEIN YGJP"/>
    <property type="match status" value="1"/>
</dbReference>
<gene>
    <name evidence="2" type="ORF">FHS09_003418</name>
</gene>
<reference evidence="2 3" key="1">
    <citation type="submission" date="2020-08" db="EMBL/GenBank/DDBJ databases">
        <title>Genomic Encyclopedia of Type Strains, Phase III (KMG-III): the genomes of soil and plant-associated and newly described type strains.</title>
        <authorList>
            <person name="Whitman W."/>
        </authorList>
    </citation>
    <scope>NUCLEOTIDE SEQUENCE [LARGE SCALE GENOMIC DNA]</scope>
    <source>
        <strain evidence="2 3">CECT 8799</strain>
    </source>
</reference>
<dbReference type="AlphaFoldDB" id="A0A7W4WE45"/>
<dbReference type="RefSeq" id="WP_183461960.1">
    <property type="nucleotide sequence ID" value="NZ_JACHWZ010000017.1"/>
</dbReference>
<keyword evidence="3" id="KW-1185">Reference proteome</keyword>
<dbReference type="Gene3D" id="3.30.2010.10">
    <property type="entry name" value="Metalloproteases ('zincins'), catalytic domain"/>
    <property type="match status" value="1"/>
</dbReference>
<dbReference type="InterPro" id="IPR053136">
    <property type="entry name" value="UTP_pyrophosphatase-like"/>
</dbReference>
<dbReference type="PANTHER" id="PTHR30399:SF1">
    <property type="entry name" value="UTP PYROPHOSPHATASE"/>
    <property type="match status" value="1"/>
</dbReference>
<protein>
    <recommendedName>
        <fullName evidence="1">YgjP-like metallopeptidase domain-containing protein</fullName>
    </recommendedName>
</protein>
<proteinExistence type="predicted"/>
<dbReference type="InterPro" id="IPR002725">
    <property type="entry name" value="YgjP-like_metallopeptidase"/>
</dbReference>
<feature type="domain" description="YgjP-like metallopeptidase" evidence="1">
    <location>
        <begin position="22"/>
        <end position="235"/>
    </location>
</feature>